<feature type="compositionally biased region" description="Low complexity" evidence="1">
    <location>
        <begin position="80"/>
        <end position="90"/>
    </location>
</feature>
<comment type="caution">
    <text evidence="2">The sequence shown here is derived from an EMBL/GenBank/DDBJ whole genome shotgun (WGS) entry which is preliminary data.</text>
</comment>
<feature type="compositionally biased region" description="Low complexity" evidence="1">
    <location>
        <begin position="37"/>
        <end position="59"/>
    </location>
</feature>
<evidence type="ECO:0000256" key="1">
    <source>
        <dbReference type="SAM" id="MobiDB-lite"/>
    </source>
</evidence>
<evidence type="ECO:0000313" key="3">
    <source>
        <dbReference type="Proteomes" id="UP001596523"/>
    </source>
</evidence>
<feature type="compositionally biased region" description="Pro residues" evidence="1">
    <location>
        <begin position="9"/>
        <end position="22"/>
    </location>
</feature>
<feature type="non-terminal residue" evidence="2">
    <location>
        <position position="110"/>
    </location>
</feature>
<protein>
    <recommendedName>
        <fullName evidence="4">Protease</fullName>
    </recommendedName>
</protein>
<name>A0ABW2JYM1_9ACTN</name>
<dbReference type="Proteomes" id="UP001596523">
    <property type="component" value="Unassembled WGS sequence"/>
</dbReference>
<accession>A0ABW2JYM1</accession>
<evidence type="ECO:0000313" key="2">
    <source>
        <dbReference type="EMBL" id="MFC7310625.1"/>
    </source>
</evidence>
<gene>
    <name evidence="2" type="ORF">ACFQVC_41235</name>
</gene>
<reference evidence="3" key="1">
    <citation type="journal article" date="2019" name="Int. J. Syst. Evol. Microbiol.">
        <title>The Global Catalogue of Microorganisms (GCM) 10K type strain sequencing project: providing services to taxonomists for standard genome sequencing and annotation.</title>
        <authorList>
            <consortium name="The Broad Institute Genomics Platform"/>
            <consortium name="The Broad Institute Genome Sequencing Center for Infectious Disease"/>
            <person name="Wu L."/>
            <person name="Ma J."/>
        </authorList>
    </citation>
    <scope>NUCLEOTIDE SEQUENCE [LARGE SCALE GENOMIC DNA]</scope>
    <source>
        <strain evidence="3">SYNS20</strain>
    </source>
</reference>
<feature type="region of interest" description="Disordered" evidence="1">
    <location>
        <begin position="1"/>
        <end position="110"/>
    </location>
</feature>
<proteinExistence type="predicted"/>
<keyword evidence="3" id="KW-1185">Reference proteome</keyword>
<feature type="compositionally biased region" description="Pro residues" evidence="1">
    <location>
        <begin position="64"/>
        <end position="79"/>
    </location>
</feature>
<dbReference type="EMBL" id="JBHTCF010000037">
    <property type="protein sequence ID" value="MFC7310625.1"/>
    <property type="molecule type" value="Genomic_DNA"/>
</dbReference>
<organism evidence="2 3">
    <name type="scientific">Streptomyces monticola</name>
    <dbReference type="NCBI Taxonomy" id="2666263"/>
    <lineage>
        <taxon>Bacteria</taxon>
        <taxon>Bacillati</taxon>
        <taxon>Actinomycetota</taxon>
        <taxon>Actinomycetes</taxon>
        <taxon>Kitasatosporales</taxon>
        <taxon>Streptomycetaceae</taxon>
        <taxon>Streptomyces</taxon>
    </lineage>
</organism>
<sequence length="110" mass="10562">MSTEARRAPIPPRPTSPPPPNPATRLPDEPPASDTGALPQADPDAASAPGAAGPEHGGATSMPTVPPRPAGPPPVPPQYAGPDAGSAAPAAPRPTDRDGGPGEAPAPAGA</sequence>
<evidence type="ECO:0008006" key="4">
    <source>
        <dbReference type="Google" id="ProtNLM"/>
    </source>
</evidence>